<dbReference type="AlphaFoldDB" id="A0A0J7J282"/>
<accession>A0A0J7J282</accession>
<sequence length="270" mass="31680">MANYQLPPLKDERLFEELTCDLFNFVENTSSYENTDFQTFGVKGQNQKGIDVFSTKTKTVIQCKLKSIGRKDETIRKNLIQDINTDLEKSRDLAIDFDKFVFVSTFRDDVQIQEYLNQIRKEKELPFHLYYWGWDTVTKHIEQSEALLHKYFPKFVKKSKPVKAKIELPDGALGKELSKKNYIDYLKKRYGDWKQIELSKKGEKFNWAAFTISLSKRYKASGINYIDVRHFDDLASYLKSRIDCTIMGKVNKSKGIKNYSAFEEFSENGI</sequence>
<dbReference type="Proteomes" id="UP000035900">
    <property type="component" value="Unassembled WGS sequence"/>
</dbReference>
<protein>
    <submittedName>
        <fullName evidence="1">Endonuclease</fullName>
    </submittedName>
</protein>
<keyword evidence="1" id="KW-0378">Hydrolase</keyword>
<dbReference type="OrthoDB" id="8440659at2"/>
<keyword evidence="1" id="KW-0540">Nuclease</keyword>
<dbReference type="STRING" id="1304281.ACM44_03935"/>
<reference evidence="1 2" key="1">
    <citation type="journal article" date="2004" name="Int. J. Syst. Evol. Microbiol.">
        <title>Kaistella koreensis gen. nov., sp. nov., a novel member of the Chryseobacterium-Bergeyella-Riemerella branch.</title>
        <authorList>
            <person name="Kim M.K."/>
            <person name="Im W.T."/>
            <person name="Shin Y.K."/>
            <person name="Lim J.H."/>
            <person name="Kim S.H."/>
            <person name="Lee B.C."/>
            <person name="Park M.Y."/>
            <person name="Lee K.Y."/>
            <person name="Lee S.T."/>
        </authorList>
    </citation>
    <scope>NUCLEOTIDE SEQUENCE [LARGE SCALE GENOMIC DNA]</scope>
    <source>
        <strain evidence="1 2">CCUG 49689</strain>
    </source>
</reference>
<keyword evidence="1" id="KW-0255">Endonuclease</keyword>
<name>A0A0J7J282_9FLAO</name>
<proteinExistence type="predicted"/>
<dbReference type="GeneID" id="95430659"/>
<evidence type="ECO:0000313" key="1">
    <source>
        <dbReference type="EMBL" id="KMQ72166.1"/>
    </source>
</evidence>
<dbReference type="RefSeq" id="WP_002996025.1">
    <property type="nucleotide sequence ID" value="NZ_LFNG01000004.1"/>
</dbReference>
<dbReference type="GO" id="GO:0004519">
    <property type="term" value="F:endonuclease activity"/>
    <property type="evidence" value="ECO:0007669"/>
    <property type="project" value="UniProtKB-KW"/>
</dbReference>
<gene>
    <name evidence="1" type="ORF">ACM44_03935</name>
</gene>
<organism evidence="1 2">
    <name type="scientific">Chryseobacterium koreense CCUG 49689</name>
    <dbReference type="NCBI Taxonomy" id="1304281"/>
    <lineage>
        <taxon>Bacteria</taxon>
        <taxon>Pseudomonadati</taxon>
        <taxon>Bacteroidota</taxon>
        <taxon>Flavobacteriia</taxon>
        <taxon>Flavobacteriales</taxon>
        <taxon>Weeksellaceae</taxon>
        <taxon>Chryseobacterium group</taxon>
        <taxon>Chryseobacterium</taxon>
    </lineage>
</organism>
<evidence type="ECO:0000313" key="2">
    <source>
        <dbReference type="Proteomes" id="UP000035900"/>
    </source>
</evidence>
<dbReference type="PATRIC" id="fig|1304281.5.peg.847"/>
<dbReference type="EMBL" id="LFNG01000004">
    <property type="protein sequence ID" value="KMQ72166.1"/>
    <property type="molecule type" value="Genomic_DNA"/>
</dbReference>
<comment type="caution">
    <text evidence="1">The sequence shown here is derived from an EMBL/GenBank/DDBJ whole genome shotgun (WGS) entry which is preliminary data.</text>
</comment>
<keyword evidence="2" id="KW-1185">Reference proteome</keyword>